<evidence type="ECO:0000256" key="1">
    <source>
        <dbReference type="ARBA" id="ARBA00022500"/>
    </source>
</evidence>
<protein>
    <recommendedName>
        <fullName evidence="3">Probable chemoreceptor glutamine deamidase CheD</fullName>
        <ecNumber evidence="3">3.5.1.44</ecNumber>
    </recommendedName>
</protein>
<dbReference type="InterPro" id="IPR011324">
    <property type="entry name" value="Cytotoxic_necrot_fac-like_cat"/>
</dbReference>
<gene>
    <name evidence="3" type="primary">cheD</name>
    <name evidence="4" type="ordered locus">Mpal_1854</name>
</gene>
<dbReference type="KEGG" id="mpl:Mpal_1854"/>
<dbReference type="Gene3D" id="3.30.1330.200">
    <property type="match status" value="1"/>
</dbReference>
<evidence type="ECO:0000313" key="5">
    <source>
        <dbReference type="Proteomes" id="UP000002457"/>
    </source>
</evidence>
<dbReference type="eggNOG" id="arCOG02380">
    <property type="taxonomic scope" value="Archaea"/>
</dbReference>
<comment type="similarity">
    <text evidence="3">Belongs to the CheD family.</text>
</comment>
<dbReference type="EC" id="3.5.1.44" evidence="3"/>
<dbReference type="GO" id="GO:0050568">
    <property type="term" value="F:protein-glutamine glutaminase activity"/>
    <property type="evidence" value="ECO:0007669"/>
    <property type="project" value="UniProtKB-UniRule"/>
</dbReference>
<comment type="function">
    <text evidence="3">Probably deamidates glutamine residues to glutamate on methyl-accepting chemotaxis receptors (MCPs), playing an important role in chemotaxis.</text>
</comment>
<evidence type="ECO:0000313" key="4">
    <source>
        <dbReference type="EMBL" id="ACL17159.1"/>
    </source>
</evidence>
<dbReference type="HOGENOM" id="CLU_087854_2_0_2"/>
<evidence type="ECO:0000256" key="3">
    <source>
        <dbReference type="HAMAP-Rule" id="MF_01440"/>
    </source>
</evidence>
<accession>B8GK88</accession>
<keyword evidence="2 3" id="KW-0378">Hydrolase</keyword>
<proteinExistence type="inferred from homology"/>
<organism evidence="4 5">
    <name type="scientific">Methanosphaerula palustris (strain ATCC BAA-1556 / DSM 19958 / E1-9c)</name>
    <dbReference type="NCBI Taxonomy" id="521011"/>
    <lineage>
        <taxon>Archaea</taxon>
        <taxon>Methanobacteriati</taxon>
        <taxon>Methanobacteriota</taxon>
        <taxon>Stenosarchaea group</taxon>
        <taxon>Methanomicrobia</taxon>
        <taxon>Methanomicrobiales</taxon>
        <taxon>Methanoregulaceae</taxon>
        <taxon>Methanosphaerula</taxon>
    </lineage>
</organism>
<dbReference type="HAMAP" id="MF_01440">
    <property type="entry name" value="CheD"/>
    <property type="match status" value="1"/>
</dbReference>
<reference evidence="4 5" key="1">
    <citation type="journal article" date="2015" name="Genome Announc.">
        <title>Complete Genome Sequence of Methanosphaerula palustris E1-9CT, a Hydrogenotrophic Methanogen Isolated from a Minerotrophic Fen Peatland.</title>
        <authorList>
            <person name="Cadillo-Quiroz H."/>
            <person name="Browne P."/>
            <person name="Kyrpides N."/>
            <person name="Woyke T."/>
            <person name="Goodwin L."/>
            <person name="Detter C."/>
            <person name="Yavitt J.B."/>
            <person name="Zinder S.H."/>
        </authorList>
    </citation>
    <scope>NUCLEOTIDE SEQUENCE [LARGE SCALE GENOMIC DNA]</scope>
    <source>
        <strain evidence="5">ATCC BAA-1556 / DSM 19958 / E1-9c</strain>
    </source>
</reference>
<dbReference type="Proteomes" id="UP000002457">
    <property type="component" value="Chromosome"/>
</dbReference>
<keyword evidence="1 3" id="KW-0145">Chemotaxis</keyword>
<dbReference type="EMBL" id="CP001338">
    <property type="protein sequence ID" value="ACL17159.1"/>
    <property type="molecule type" value="Genomic_DNA"/>
</dbReference>
<dbReference type="OrthoDB" id="10499at2157"/>
<comment type="catalytic activity">
    <reaction evidence="3">
        <text>L-glutaminyl-[protein] + H2O = L-glutamyl-[protein] + NH4(+)</text>
        <dbReference type="Rhea" id="RHEA:16441"/>
        <dbReference type="Rhea" id="RHEA-COMP:10207"/>
        <dbReference type="Rhea" id="RHEA-COMP:10208"/>
        <dbReference type="ChEBI" id="CHEBI:15377"/>
        <dbReference type="ChEBI" id="CHEBI:28938"/>
        <dbReference type="ChEBI" id="CHEBI:29973"/>
        <dbReference type="ChEBI" id="CHEBI:30011"/>
        <dbReference type="EC" id="3.5.1.44"/>
    </reaction>
</comment>
<dbReference type="CDD" id="cd16352">
    <property type="entry name" value="CheD"/>
    <property type="match status" value="1"/>
</dbReference>
<dbReference type="InterPro" id="IPR038592">
    <property type="entry name" value="CheD-like_sf"/>
</dbReference>
<evidence type="ECO:0000256" key="2">
    <source>
        <dbReference type="ARBA" id="ARBA00022801"/>
    </source>
</evidence>
<dbReference type="RefSeq" id="WP_012618478.1">
    <property type="nucleotide sequence ID" value="NC_011832.1"/>
</dbReference>
<sequence>MVRASNFFEESAIIIGIGEYHIGTEPKATIGLGSCVAVILHDETRGIGAMAHVMLPESNGRSDRPGKYADSAVPLLFDGLCAKGSRPQNITAKLVGGASMFAFFGNNLNIGERNIKAIKEGLQVRKIRITGEVIGGNVGRSVMYNPSGHGKVNIKQADGTCQEV</sequence>
<keyword evidence="5" id="KW-1185">Reference proteome</keyword>
<dbReference type="STRING" id="521011.Mpal_1854"/>
<dbReference type="Pfam" id="PF03975">
    <property type="entry name" value="CheD"/>
    <property type="match status" value="1"/>
</dbReference>
<name>B8GK88_METPE</name>
<dbReference type="PANTHER" id="PTHR35147:SF1">
    <property type="entry name" value="CHEMORECEPTOR GLUTAMINE DEAMIDASE CHED-RELATED"/>
    <property type="match status" value="1"/>
</dbReference>
<dbReference type="PANTHER" id="PTHR35147">
    <property type="entry name" value="CHEMORECEPTOR GLUTAMINE DEAMIDASE CHED-RELATED"/>
    <property type="match status" value="1"/>
</dbReference>
<dbReference type="InterPro" id="IPR005659">
    <property type="entry name" value="Chemorcpt_Glu_NH3ase_CheD"/>
</dbReference>
<dbReference type="GeneID" id="7272671"/>
<dbReference type="AlphaFoldDB" id="B8GK88"/>
<dbReference type="GO" id="GO:0006935">
    <property type="term" value="P:chemotaxis"/>
    <property type="evidence" value="ECO:0007669"/>
    <property type="project" value="UniProtKB-UniRule"/>
</dbReference>
<dbReference type="SUPFAM" id="SSF64438">
    <property type="entry name" value="CNF1/YfiH-like putative cysteine hydrolases"/>
    <property type="match status" value="1"/>
</dbReference>